<evidence type="ECO:0000256" key="4">
    <source>
        <dbReference type="ARBA" id="ARBA00010550"/>
    </source>
</evidence>
<keyword evidence="13" id="KW-0809">Transit peptide</keyword>
<evidence type="ECO:0000313" key="23">
    <source>
        <dbReference type="Proteomes" id="UP001166674"/>
    </source>
</evidence>
<gene>
    <name evidence="22" type="ORF">SUZIE_137380</name>
</gene>
<evidence type="ECO:0000256" key="11">
    <source>
        <dbReference type="ARBA" id="ARBA00022833"/>
    </source>
</evidence>
<evidence type="ECO:0000256" key="14">
    <source>
        <dbReference type="ARBA" id="ARBA00022989"/>
    </source>
</evidence>
<reference evidence="22" key="1">
    <citation type="submission" date="2020-03" db="EMBL/GenBank/DDBJ databases">
        <title>Studies in the Genomics of Life Span.</title>
        <authorList>
            <person name="Glass D."/>
        </authorList>
    </citation>
    <scope>NUCLEOTIDE SEQUENCE</scope>
    <source>
        <strain evidence="22">SUZIE</strain>
        <tissue evidence="22">Muscle</tissue>
    </source>
</reference>
<evidence type="ECO:0000313" key="22">
    <source>
        <dbReference type="EMBL" id="MBZ3876326.1"/>
    </source>
</evidence>
<dbReference type="GO" id="GO:0016887">
    <property type="term" value="F:ATP hydrolysis activity"/>
    <property type="evidence" value="ECO:0007669"/>
    <property type="project" value="InterPro"/>
</dbReference>
<evidence type="ECO:0000256" key="8">
    <source>
        <dbReference type="ARBA" id="ARBA00022741"/>
    </source>
</evidence>
<dbReference type="Gene3D" id="3.40.1690.20">
    <property type="match status" value="1"/>
</dbReference>
<feature type="domain" description="AAA+ ATPase" evidence="21">
    <location>
        <begin position="237"/>
        <end position="376"/>
    </location>
</feature>
<dbReference type="EMBL" id="JAATJV010273000">
    <property type="protein sequence ID" value="MBZ3876326.1"/>
    <property type="molecule type" value="Genomic_DNA"/>
</dbReference>
<comment type="catalytic activity">
    <reaction evidence="18">
        <text>ATP + H2O = ADP + phosphate + H(+)</text>
        <dbReference type="Rhea" id="RHEA:13065"/>
        <dbReference type="ChEBI" id="CHEBI:15377"/>
        <dbReference type="ChEBI" id="CHEBI:15378"/>
        <dbReference type="ChEBI" id="CHEBI:30616"/>
        <dbReference type="ChEBI" id="CHEBI:43474"/>
        <dbReference type="ChEBI" id="CHEBI:456216"/>
    </reaction>
    <physiologicalReaction direction="left-to-right" evidence="18">
        <dbReference type="Rhea" id="RHEA:13066"/>
    </physiologicalReaction>
</comment>
<dbReference type="Gene3D" id="3.40.50.300">
    <property type="entry name" value="P-loop containing nucleotide triphosphate hydrolases"/>
    <property type="match status" value="1"/>
</dbReference>
<dbReference type="FunFam" id="1.10.8.60:FF:000019">
    <property type="entry name" value="AFG3-like AAA ATPase 2"/>
    <property type="match status" value="1"/>
</dbReference>
<evidence type="ECO:0000256" key="17">
    <source>
        <dbReference type="ARBA" id="ARBA00023136"/>
    </source>
</evidence>
<keyword evidence="12" id="KW-0067">ATP-binding</keyword>
<dbReference type="Gene3D" id="1.20.58.760">
    <property type="entry name" value="Peptidase M41"/>
    <property type="match status" value="1"/>
</dbReference>
<accession>A0AA41MQW5</accession>
<dbReference type="InterPro" id="IPR003960">
    <property type="entry name" value="ATPase_AAA_CS"/>
</dbReference>
<dbReference type="InterPro" id="IPR041569">
    <property type="entry name" value="AAA_lid_3"/>
</dbReference>
<evidence type="ECO:0000256" key="7">
    <source>
        <dbReference type="ARBA" id="ARBA00022723"/>
    </source>
</evidence>
<organism evidence="22 23">
    <name type="scientific">Sciurus carolinensis</name>
    <name type="common">Eastern gray squirrel</name>
    <dbReference type="NCBI Taxonomy" id="30640"/>
    <lineage>
        <taxon>Eukaryota</taxon>
        <taxon>Metazoa</taxon>
        <taxon>Chordata</taxon>
        <taxon>Craniata</taxon>
        <taxon>Vertebrata</taxon>
        <taxon>Euteleostomi</taxon>
        <taxon>Mammalia</taxon>
        <taxon>Eutheria</taxon>
        <taxon>Euarchontoglires</taxon>
        <taxon>Glires</taxon>
        <taxon>Rodentia</taxon>
        <taxon>Sciuromorpha</taxon>
        <taxon>Sciuridae</taxon>
        <taxon>Sciurinae</taxon>
        <taxon>Sciurini</taxon>
        <taxon>Sciurus</taxon>
    </lineage>
</organism>
<dbReference type="Pfam" id="PF06480">
    <property type="entry name" value="FtsH_ext"/>
    <property type="match status" value="1"/>
</dbReference>
<dbReference type="InterPro" id="IPR005936">
    <property type="entry name" value="FtsH"/>
</dbReference>
<dbReference type="PANTHER" id="PTHR43655:SF7">
    <property type="entry name" value="AFG3-LIKE PROTEIN 1"/>
    <property type="match status" value="1"/>
</dbReference>
<dbReference type="SMART" id="SM00382">
    <property type="entry name" value="AAA"/>
    <property type="match status" value="1"/>
</dbReference>
<evidence type="ECO:0000256" key="3">
    <source>
        <dbReference type="ARBA" id="ARBA00010044"/>
    </source>
</evidence>
<dbReference type="GO" id="GO:0008053">
    <property type="term" value="P:mitochondrial fusion"/>
    <property type="evidence" value="ECO:0007669"/>
    <property type="project" value="UniProtKB-ARBA"/>
</dbReference>
<dbReference type="FunFam" id="3.40.1690.20:FF:000001">
    <property type="entry name" value="AFG3-like AAA ATPase 2"/>
    <property type="match status" value="1"/>
</dbReference>
<feature type="region of interest" description="Disordered" evidence="20">
    <location>
        <begin position="662"/>
        <end position="703"/>
    </location>
</feature>
<keyword evidence="6" id="KW-0812">Transmembrane</keyword>
<evidence type="ECO:0000256" key="10">
    <source>
        <dbReference type="ARBA" id="ARBA00022801"/>
    </source>
</evidence>
<feature type="region of interest" description="Disordered" evidence="20">
    <location>
        <begin position="1"/>
        <end position="24"/>
    </location>
</feature>
<dbReference type="InterPro" id="IPR025593">
    <property type="entry name" value="GAS8_dom"/>
</dbReference>
<keyword evidence="16" id="KW-0496">Mitochondrion</keyword>
<dbReference type="Pfam" id="PF00004">
    <property type="entry name" value="AAA"/>
    <property type="match status" value="1"/>
</dbReference>
<dbReference type="NCBIfam" id="TIGR01241">
    <property type="entry name" value="FtsH_fam"/>
    <property type="match status" value="1"/>
</dbReference>
<keyword evidence="15" id="KW-0482">Metalloprotease</keyword>
<comment type="similarity">
    <text evidence="3">In the C-terminal section; belongs to the peptidase M41 family.</text>
</comment>
<dbReference type="GO" id="GO:0048870">
    <property type="term" value="P:cell motility"/>
    <property type="evidence" value="ECO:0007669"/>
    <property type="project" value="InterPro"/>
</dbReference>
<keyword evidence="8" id="KW-0547">Nucleotide-binding</keyword>
<protein>
    <submittedName>
        <fullName evidence="22">AFG3-like protein 1</fullName>
    </submittedName>
</protein>
<evidence type="ECO:0000256" key="5">
    <source>
        <dbReference type="ARBA" id="ARBA00022670"/>
    </source>
</evidence>
<evidence type="ECO:0000256" key="13">
    <source>
        <dbReference type="ARBA" id="ARBA00022946"/>
    </source>
</evidence>
<keyword evidence="23" id="KW-1185">Reference proteome</keyword>
<dbReference type="InterPro" id="IPR000642">
    <property type="entry name" value="Peptidase_M41"/>
</dbReference>
<keyword evidence="9" id="KW-0999">Mitochondrion inner membrane</keyword>
<dbReference type="InterPro" id="IPR050928">
    <property type="entry name" value="ATP-dep_Zn_Metalloprotease"/>
</dbReference>
<feature type="coiled-coil region" evidence="19">
    <location>
        <begin position="838"/>
        <end position="865"/>
    </location>
</feature>
<dbReference type="CDD" id="cd19501">
    <property type="entry name" value="RecA-like_FtsH"/>
    <property type="match status" value="1"/>
</dbReference>
<dbReference type="HAMAP" id="MF_01458">
    <property type="entry name" value="FtsH"/>
    <property type="match status" value="1"/>
</dbReference>
<evidence type="ECO:0000259" key="21">
    <source>
        <dbReference type="SMART" id="SM00382"/>
    </source>
</evidence>
<dbReference type="GO" id="GO:0005524">
    <property type="term" value="F:ATP binding"/>
    <property type="evidence" value="ECO:0007669"/>
    <property type="project" value="UniProtKB-KW"/>
</dbReference>
<keyword evidence="5" id="KW-0645">Protease</keyword>
<comment type="similarity">
    <text evidence="4">In the N-terminal section; belongs to the AAA ATPase family.</text>
</comment>
<comment type="caution">
    <text evidence="22">The sequence shown here is derived from an EMBL/GenBank/DDBJ whole genome shotgun (WGS) entry which is preliminary data.</text>
</comment>
<keyword evidence="10" id="KW-0378">Hydrolase</keyword>
<dbReference type="FunFam" id="3.40.50.300:FF:000001">
    <property type="entry name" value="ATP-dependent zinc metalloprotease FtsH"/>
    <property type="match status" value="1"/>
</dbReference>
<evidence type="ECO:0000256" key="20">
    <source>
        <dbReference type="SAM" id="MobiDB-lite"/>
    </source>
</evidence>
<dbReference type="Pfam" id="PF13851">
    <property type="entry name" value="GAS"/>
    <property type="match status" value="1"/>
</dbReference>
<evidence type="ECO:0000256" key="6">
    <source>
        <dbReference type="ARBA" id="ARBA00022692"/>
    </source>
</evidence>
<keyword evidence="14" id="KW-1133">Transmembrane helix</keyword>
<evidence type="ECO:0000256" key="2">
    <source>
        <dbReference type="ARBA" id="ARBA00004448"/>
    </source>
</evidence>
<dbReference type="GO" id="GO:0004222">
    <property type="term" value="F:metalloendopeptidase activity"/>
    <property type="evidence" value="ECO:0007669"/>
    <property type="project" value="InterPro"/>
</dbReference>
<dbReference type="Proteomes" id="UP001166674">
    <property type="component" value="Unassembled WGS sequence"/>
</dbReference>
<dbReference type="GO" id="GO:0034982">
    <property type="term" value="P:mitochondrial protein processing"/>
    <property type="evidence" value="ECO:0007669"/>
    <property type="project" value="TreeGrafter"/>
</dbReference>
<dbReference type="Pfam" id="PF17862">
    <property type="entry name" value="AAA_lid_3"/>
    <property type="match status" value="1"/>
</dbReference>
<evidence type="ECO:0000256" key="1">
    <source>
        <dbReference type="ARBA" id="ARBA00001947"/>
    </source>
</evidence>
<dbReference type="PROSITE" id="PS00674">
    <property type="entry name" value="AAA"/>
    <property type="match status" value="1"/>
</dbReference>
<evidence type="ECO:0000256" key="12">
    <source>
        <dbReference type="ARBA" id="ARBA00022840"/>
    </source>
</evidence>
<name>A0AA41MQW5_SCICA</name>
<keyword evidence="11" id="KW-0862">Zinc</keyword>
<evidence type="ECO:0000256" key="18">
    <source>
        <dbReference type="ARBA" id="ARBA00048778"/>
    </source>
</evidence>
<dbReference type="SUPFAM" id="SSF52540">
    <property type="entry name" value="P-loop containing nucleoside triphosphate hydrolases"/>
    <property type="match status" value="2"/>
</dbReference>
<evidence type="ECO:0000256" key="15">
    <source>
        <dbReference type="ARBA" id="ARBA00023049"/>
    </source>
</evidence>
<dbReference type="Gene3D" id="1.10.8.60">
    <property type="match status" value="1"/>
</dbReference>
<evidence type="ECO:0000256" key="19">
    <source>
        <dbReference type="SAM" id="Coils"/>
    </source>
</evidence>
<sequence length="1148" mass="130564">MTKTDEPKNAGPGGEGSKRGGKQDGFSWWKRMQKGEFPWDDKDFQNLAVLGAGVSVGFFYFYFRDPGKEITWKHFVQYYLARGLVDRLEVVNKQFVRVIPAPGMSSEKYVWFNIGSVDTFERNLESAQWELGIEPADQAAVIYTTESDGSVLRSLMSTLLLIGILLCAVRRGPVGARCSGRGGGLFSVGVMTAKILKHRVDVRFADVAGCEEAKLEVMEFVNFLKNPKQYQDLGAKIPKGAMLTGPPGTGKTLLAKATAGEASVPFITVNGSEFLEMFVGVGPARVGDMFAMARKNAPCILFIDEIDAIGRKRGRGHLGGQSEQENMLNQMLVEMDGFNSTTNVVVLAGTNRPDILDPALTRPGRFDRQIYLGPPDIKGRSSIFKVHLRPLRLDKSLRKDALARKLAALTPGFTGADISNVCNEAALIAACHLSAFVQEKHFEQALERVIGGFEKTTQVLQPSEKTIVAYHKAGHAVVGWFLEYTDPLLKVSIIPPGKGLGYAQYLPHEQYLYTQEQLFDRMCIMLGGRVAEQLFFGQVTTGAQDDLRKVIQSAYAQIVQFGMSEKLGQVSFDFPQQGEALVEKPYSEATAQLIDEEVRHLIGSACDCTLKLLTQCWEQVEKVGKRLLEKEVLEKADMVELLGPRPFTEKCTYEEFVEGTGSLEEDTALPEAPKKKGKKGKAKGTPVVDGLAPEDMSKEQVEEHVNRIREELDREREERNYFQLERDKIHTFWEITRRQLEEKKAELRNKDREMEEAEERHQVEIKVYKQKVKHLLYEHQNNLTEMKTEGTVVMKLAQKEHRAQESVLRKDMRTLKVELKEQELANEVVVKNLRLKHTEEITKMRNDFERQVREIEAKYDKKMKVLRDELDLRRKTEIHEVEERKNGQINTLMQRHEEAFTDIKNYYNDITLNNLALINSLKEQMEDMRKKEEHLEREMAEVSMQNRRLIEPLQKAREEMNEMQRKLGKYERDKQILVSTTARLKVTEKELKDLQWEHEVLEQRFIKVQQERDELYQKFTAAIQEVQQKTGFKNLLLERKLQALNAAMEKREVQFNEVLAASNLDPAALTLVSRKLEDVLESKNSTIKDLQYELARVCKAHNDLLRTYEAKLLAFGIPLDNVGFKPLETAVIGQTLGQGPAGLVGTPT</sequence>
<comment type="subcellular location">
    <subcellularLocation>
        <location evidence="2">Mitochondrion inner membrane</location>
        <topology evidence="2">Multi-pass membrane protein</topology>
    </subcellularLocation>
</comment>
<proteinExistence type="inferred from homology"/>
<feature type="coiled-coil region" evidence="19">
    <location>
        <begin position="918"/>
        <end position="1054"/>
    </location>
</feature>
<dbReference type="PANTHER" id="PTHR43655">
    <property type="entry name" value="ATP-DEPENDENT PROTEASE"/>
    <property type="match status" value="1"/>
</dbReference>
<dbReference type="InterPro" id="IPR027417">
    <property type="entry name" value="P-loop_NTPase"/>
</dbReference>
<dbReference type="GO" id="GO:0005745">
    <property type="term" value="C:m-AAA complex"/>
    <property type="evidence" value="ECO:0007669"/>
    <property type="project" value="TreeGrafter"/>
</dbReference>
<dbReference type="Pfam" id="PF01434">
    <property type="entry name" value="Peptidase_M41"/>
    <property type="match status" value="1"/>
</dbReference>
<evidence type="ECO:0000256" key="16">
    <source>
        <dbReference type="ARBA" id="ARBA00023128"/>
    </source>
</evidence>
<dbReference type="GO" id="GO:0031514">
    <property type="term" value="C:motile cilium"/>
    <property type="evidence" value="ECO:0007669"/>
    <property type="project" value="InterPro"/>
</dbReference>
<dbReference type="SUPFAM" id="SSF140990">
    <property type="entry name" value="FtsH protease domain-like"/>
    <property type="match status" value="1"/>
</dbReference>
<keyword evidence="19" id="KW-0175">Coiled coil</keyword>
<dbReference type="InterPro" id="IPR003593">
    <property type="entry name" value="AAA+_ATPase"/>
</dbReference>
<dbReference type="InterPro" id="IPR037219">
    <property type="entry name" value="Peptidase_M41-like"/>
</dbReference>
<dbReference type="InterPro" id="IPR011546">
    <property type="entry name" value="Pept_M41_FtsH_extracell"/>
</dbReference>
<keyword evidence="17" id="KW-0472">Membrane</keyword>
<comment type="cofactor">
    <cofactor evidence="1">
        <name>Zn(2+)</name>
        <dbReference type="ChEBI" id="CHEBI:29105"/>
    </cofactor>
</comment>
<dbReference type="InterPro" id="IPR003959">
    <property type="entry name" value="ATPase_AAA_core"/>
</dbReference>
<dbReference type="GO" id="GO:0042407">
    <property type="term" value="P:cristae formation"/>
    <property type="evidence" value="ECO:0007669"/>
    <property type="project" value="UniProtKB-ARBA"/>
</dbReference>
<dbReference type="GO" id="GO:0008270">
    <property type="term" value="F:zinc ion binding"/>
    <property type="evidence" value="ECO:0007669"/>
    <property type="project" value="InterPro"/>
</dbReference>
<dbReference type="GO" id="GO:0004176">
    <property type="term" value="F:ATP-dependent peptidase activity"/>
    <property type="evidence" value="ECO:0007669"/>
    <property type="project" value="InterPro"/>
</dbReference>
<dbReference type="FunFam" id="1.20.58.760:FF:000003">
    <property type="entry name" value="AFG3-like AAA ATPase 2"/>
    <property type="match status" value="1"/>
</dbReference>
<keyword evidence="7" id="KW-0479">Metal-binding</keyword>
<dbReference type="AlphaFoldDB" id="A0AA41MQW5"/>
<evidence type="ECO:0000256" key="9">
    <source>
        <dbReference type="ARBA" id="ARBA00022792"/>
    </source>
</evidence>